<name>A0ABP0AZU0_9PEZI</name>
<evidence type="ECO:0000313" key="2">
    <source>
        <dbReference type="Proteomes" id="UP001642405"/>
    </source>
</evidence>
<comment type="caution">
    <text evidence="1">The sequence shown here is derived from an EMBL/GenBank/DDBJ whole genome shotgun (WGS) entry which is preliminary data.</text>
</comment>
<dbReference type="Proteomes" id="UP001642405">
    <property type="component" value="Unassembled WGS sequence"/>
</dbReference>
<accession>A0ABP0AZU0</accession>
<reference evidence="1 2" key="1">
    <citation type="submission" date="2024-01" db="EMBL/GenBank/DDBJ databases">
        <authorList>
            <person name="Allen C."/>
            <person name="Tagirdzhanova G."/>
        </authorList>
    </citation>
    <scope>NUCLEOTIDE SEQUENCE [LARGE SCALE GENOMIC DNA]</scope>
</reference>
<gene>
    <name evidence="1" type="ORF">SCUCBS95973_001570</name>
</gene>
<protein>
    <submittedName>
        <fullName evidence="1">Uncharacterized protein</fullName>
    </submittedName>
</protein>
<keyword evidence="2" id="KW-1185">Reference proteome</keyword>
<evidence type="ECO:0000313" key="1">
    <source>
        <dbReference type="EMBL" id="CAK7212754.1"/>
    </source>
</evidence>
<organism evidence="1 2">
    <name type="scientific">Sporothrix curviconia</name>
    <dbReference type="NCBI Taxonomy" id="1260050"/>
    <lineage>
        <taxon>Eukaryota</taxon>
        <taxon>Fungi</taxon>
        <taxon>Dikarya</taxon>
        <taxon>Ascomycota</taxon>
        <taxon>Pezizomycotina</taxon>
        <taxon>Sordariomycetes</taxon>
        <taxon>Sordariomycetidae</taxon>
        <taxon>Ophiostomatales</taxon>
        <taxon>Ophiostomataceae</taxon>
        <taxon>Sporothrix</taxon>
    </lineage>
</organism>
<dbReference type="EMBL" id="CAWUHB010000005">
    <property type="protein sequence ID" value="CAK7212754.1"/>
    <property type="molecule type" value="Genomic_DNA"/>
</dbReference>
<dbReference type="PANTHER" id="PTHR39596:SF2">
    <property type="entry name" value="HET DOMAIN PROTEIN (AFU_ORTHOLOGUE AFUA_1G17550)-RELATED"/>
    <property type="match status" value="1"/>
</dbReference>
<sequence length="924" mass="103733">MDALLAPSDPTLPPQRARYVCTQKWDGGDFLSYARRQGRMRTVPVKLRQYLPPDVPGDKVDDEFTEHIHPTPPAEQEAFLQTWLYFGLLAEFFGLNKSESGQRLVDVQTAQAEIDALYRDYVDEGDESGGTAKYITSGPMLRAAQAPLLIATRLWLTAPRVDERIRYLHRCLRFSCFLLNAAIHAPFDASIKTSIAALGELLSTGFATAATLKRIPDAQVTFSFAWADRFLEDGSGLERQMVAHGWCPSEVAKIRAVCQGLGTRHYLSLMRKGGPLHNHRLCSHEGCGAFQIDAAKYRPAHAQTGCTCALTSVDVPSVLRILLTTPAFPVLRVRTPSSTGGSASDAVEMDVEEYTEGVPFVAISHVWADGMGNPTENSLPSCQIAKVARLVSVLETATQKDFDMNSNNNDSKAYRLWIDPLLCPIEAEGKNISLQRIADVYRNAAHVLVLDASLMHYAADQLAPEEVLLRIFSSSAWMRRLWTLQEGALAQSLYFQFADRAVTPNEPLEALYQKGLLDARYMRLWKDIAIEQVHLRGWFQNIGGPLSLVSLQRTLHFRTVSNPADEPLCIATLLGLDQAKVVAVSDAQERMARVWEMVASKLGGGVPARILFSSDATLDVPGWRWVPRSLLGASDAAKESMMDVNHRIMRFQSWREIHRQSEEMQSRNSRNDKTMGIPTPWGLRVSMGGFLLSSAPLFPHLPLHPWENVAGAREDMILAKHVPSGRWLRLMDFYRLEKNRRWTSDERRQYDRQTNNLLCRLVDNGRQALLCDTRIQDGNHQQSLMVHLEDGWHQPSGAGTRQILRAHRERMLVLDWASPAQTVVAEGLLDLARKVAQDEATAHLLHTMDKVSSREESNGALEQVKALMKTVMAEKWKTDAGFVEAVRDTRGPDMEHLLWAEIQMRCSHNIQCHDVDESQVWLID</sequence>
<proteinExistence type="predicted"/>
<dbReference type="PANTHER" id="PTHR39596">
    <property type="match status" value="1"/>
</dbReference>